<dbReference type="EMBL" id="BGPR01259293">
    <property type="protein sequence ID" value="GBM66552.1"/>
    <property type="molecule type" value="Genomic_DNA"/>
</dbReference>
<comment type="caution">
    <text evidence="1">The sequence shown here is derived from an EMBL/GenBank/DDBJ whole genome shotgun (WGS) entry which is preliminary data.</text>
</comment>
<evidence type="ECO:0000313" key="1">
    <source>
        <dbReference type="EMBL" id="GBM66552.1"/>
    </source>
</evidence>
<dbReference type="Proteomes" id="UP000499080">
    <property type="component" value="Unassembled WGS sequence"/>
</dbReference>
<keyword evidence="2" id="KW-1185">Reference proteome</keyword>
<gene>
    <name evidence="1" type="ORF">AVEN_40579_1</name>
</gene>
<organism evidence="1 2">
    <name type="scientific">Araneus ventricosus</name>
    <name type="common">Orbweaver spider</name>
    <name type="synonym">Epeira ventricosa</name>
    <dbReference type="NCBI Taxonomy" id="182803"/>
    <lineage>
        <taxon>Eukaryota</taxon>
        <taxon>Metazoa</taxon>
        <taxon>Ecdysozoa</taxon>
        <taxon>Arthropoda</taxon>
        <taxon>Chelicerata</taxon>
        <taxon>Arachnida</taxon>
        <taxon>Araneae</taxon>
        <taxon>Araneomorphae</taxon>
        <taxon>Entelegynae</taxon>
        <taxon>Araneoidea</taxon>
        <taxon>Araneidae</taxon>
        <taxon>Araneus</taxon>
    </lineage>
</organism>
<name>A0A4Y2HMP0_ARAVE</name>
<dbReference type="AlphaFoldDB" id="A0A4Y2HMP0"/>
<sequence length="105" mass="11699">MPKSINIHHSVIQARSLYSLPRQVVTSHGIIGKIWISALNRDIKKIPAPLRYHISSPNFSPYRRDGRQGQGSSPGCCHSFHTYPLPKTLSPTIRLKLLGSDLPCS</sequence>
<accession>A0A4Y2HMP0</accession>
<reference evidence="1 2" key="1">
    <citation type="journal article" date="2019" name="Sci. Rep.">
        <title>Orb-weaving spider Araneus ventricosus genome elucidates the spidroin gene catalogue.</title>
        <authorList>
            <person name="Kono N."/>
            <person name="Nakamura H."/>
            <person name="Ohtoshi R."/>
            <person name="Moran D.A.P."/>
            <person name="Shinohara A."/>
            <person name="Yoshida Y."/>
            <person name="Fujiwara M."/>
            <person name="Mori M."/>
            <person name="Tomita M."/>
            <person name="Arakawa K."/>
        </authorList>
    </citation>
    <scope>NUCLEOTIDE SEQUENCE [LARGE SCALE GENOMIC DNA]</scope>
</reference>
<evidence type="ECO:0000313" key="2">
    <source>
        <dbReference type="Proteomes" id="UP000499080"/>
    </source>
</evidence>
<proteinExistence type="predicted"/>
<protein>
    <submittedName>
        <fullName evidence="1">Uncharacterized protein</fullName>
    </submittedName>
</protein>